<dbReference type="AlphaFoldDB" id="D8U7T0"/>
<reference evidence="2 3" key="1">
    <citation type="journal article" date="2010" name="Science">
        <title>Genomic analysis of organismal complexity in the multicellular green alga Volvox carteri.</title>
        <authorList>
            <person name="Prochnik S.E."/>
            <person name="Umen J."/>
            <person name="Nedelcu A.M."/>
            <person name="Hallmann A."/>
            <person name="Miller S.M."/>
            <person name="Nishii I."/>
            <person name="Ferris P."/>
            <person name="Kuo A."/>
            <person name="Mitros T."/>
            <person name="Fritz-Laylin L.K."/>
            <person name="Hellsten U."/>
            <person name="Chapman J."/>
            <person name="Simakov O."/>
            <person name="Rensing S.A."/>
            <person name="Terry A."/>
            <person name="Pangilinan J."/>
            <person name="Kapitonov V."/>
            <person name="Jurka J."/>
            <person name="Salamov A."/>
            <person name="Shapiro H."/>
            <person name="Schmutz J."/>
            <person name="Grimwood J."/>
            <person name="Lindquist E."/>
            <person name="Lucas S."/>
            <person name="Grigoriev I.V."/>
            <person name="Schmitt R."/>
            <person name="Kirk D."/>
            <person name="Rokhsar D.S."/>
        </authorList>
    </citation>
    <scope>NUCLEOTIDE SEQUENCE [LARGE SCALE GENOMIC DNA]</scope>
    <source>
        <strain evidence="3">f. Nagariensis / Eve</strain>
    </source>
</reference>
<evidence type="ECO:0000313" key="3">
    <source>
        <dbReference type="Proteomes" id="UP000001058"/>
    </source>
</evidence>
<dbReference type="EMBL" id="GL378366">
    <property type="protein sequence ID" value="EFJ44148.1"/>
    <property type="molecule type" value="Genomic_DNA"/>
</dbReference>
<accession>D8U7T0</accession>
<dbReference type="GeneID" id="9621519"/>
<feature type="transmembrane region" description="Helical" evidence="1">
    <location>
        <begin position="243"/>
        <end position="263"/>
    </location>
</feature>
<dbReference type="OrthoDB" id="531882at2759"/>
<protein>
    <submittedName>
        <fullName evidence="2">Uncharacterized protein</fullName>
    </submittedName>
</protein>
<dbReference type="InParanoid" id="D8U7T0"/>
<organism evidence="3">
    <name type="scientific">Volvox carteri f. nagariensis</name>
    <dbReference type="NCBI Taxonomy" id="3068"/>
    <lineage>
        <taxon>Eukaryota</taxon>
        <taxon>Viridiplantae</taxon>
        <taxon>Chlorophyta</taxon>
        <taxon>core chlorophytes</taxon>
        <taxon>Chlorophyceae</taxon>
        <taxon>CS clade</taxon>
        <taxon>Chlamydomonadales</taxon>
        <taxon>Volvocaceae</taxon>
        <taxon>Volvox</taxon>
    </lineage>
</organism>
<sequence>MLRKVRLHIHGSRFHDALSNSPLTVIYQCIGNVKAAQLEDSLRAEASATEHGQKAVPISFRVKNSLASATGRLDISDYLQATNVLVGWDLNSSGSAAPGTASTSGSASAARRVFRESDRLAKLVAEASAAASRQEARRQPPQRILSVLIKASLGLASKYPVVPLAGFFHGQRIRLADLTRWGELDDATVYGELLSQLDAVPYGLIRSLRVGDMGISDLLDAQTAPLLSCLEARKADSSATPSGVGAAAAVVLLPLLFLVVPLLRWRLQLQPLWGNSCGPQWASATGLPLVEPGAEVSAIEGERVARGIVIARPWEKVAGKLSRTIKIAARQATKEAPTQSSSQSSC</sequence>
<dbReference type="KEGG" id="vcn:VOLCADRAFT_106524"/>
<keyword evidence="3" id="KW-1185">Reference proteome</keyword>
<evidence type="ECO:0000313" key="2">
    <source>
        <dbReference type="EMBL" id="EFJ44148.1"/>
    </source>
</evidence>
<evidence type="ECO:0000256" key="1">
    <source>
        <dbReference type="SAM" id="Phobius"/>
    </source>
</evidence>
<proteinExistence type="predicted"/>
<gene>
    <name evidence="2" type="ORF">VOLCADRAFT_106524</name>
</gene>
<name>D8U7T0_VOLCA</name>
<keyword evidence="1" id="KW-0472">Membrane</keyword>
<keyword evidence="1" id="KW-0812">Transmembrane</keyword>
<dbReference type="RefSeq" id="XP_002954742.1">
    <property type="nucleotide sequence ID" value="XM_002954696.1"/>
</dbReference>
<dbReference type="Proteomes" id="UP000001058">
    <property type="component" value="Unassembled WGS sequence"/>
</dbReference>
<keyword evidence="1" id="KW-1133">Transmembrane helix</keyword>